<evidence type="ECO:0000256" key="2">
    <source>
        <dbReference type="ARBA" id="ARBA00001460"/>
    </source>
</evidence>
<dbReference type="Pfam" id="PF01502">
    <property type="entry name" value="PRA-CH"/>
    <property type="match status" value="1"/>
</dbReference>
<comment type="cofactor">
    <cofactor evidence="11">
        <name>Zn(2+)</name>
        <dbReference type="ChEBI" id="CHEBI:29105"/>
    </cofactor>
    <text evidence="11">Binds 1 zinc ion per subunit.</text>
</comment>
<dbReference type="NCBIfam" id="NF000768">
    <property type="entry name" value="PRK00051.1"/>
    <property type="match status" value="1"/>
</dbReference>
<dbReference type="UniPathway" id="UPA00031">
    <property type="reaction ID" value="UER00008"/>
</dbReference>
<dbReference type="SUPFAM" id="SSF141734">
    <property type="entry name" value="HisI-like"/>
    <property type="match status" value="1"/>
</dbReference>
<evidence type="ECO:0000256" key="8">
    <source>
        <dbReference type="ARBA" id="ARBA00022605"/>
    </source>
</evidence>
<evidence type="ECO:0000256" key="4">
    <source>
        <dbReference type="ARBA" id="ARBA00005204"/>
    </source>
</evidence>
<dbReference type="InterPro" id="IPR002496">
    <property type="entry name" value="PRib_AMP_CycHydrolase_dom"/>
</dbReference>
<comment type="similarity">
    <text evidence="6">In the N-terminal section; belongs to the PRA-CH family.</text>
</comment>
<comment type="subunit">
    <text evidence="11">Homodimer.</text>
</comment>
<comment type="catalytic activity">
    <reaction evidence="1 11">
        <text>1-(5-phospho-beta-D-ribosyl)-5'-AMP + H2O = 1-(5-phospho-beta-D-ribosyl)-5-[(5-phospho-beta-D-ribosylamino)methylideneamino]imidazole-4-carboxamide</text>
        <dbReference type="Rhea" id="RHEA:20049"/>
        <dbReference type="ChEBI" id="CHEBI:15377"/>
        <dbReference type="ChEBI" id="CHEBI:58435"/>
        <dbReference type="ChEBI" id="CHEBI:59457"/>
        <dbReference type="EC" id="3.5.4.19"/>
    </reaction>
</comment>
<keyword evidence="8 11" id="KW-0028">Amino-acid biosynthesis</keyword>
<keyword evidence="11" id="KW-0460">Magnesium</keyword>
<dbReference type="InterPro" id="IPR038019">
    <property type="entry name" value="PRib_AMP_CycHydrolase_sf"/>
</dbReference>
<evidence type="ECO:0000256" key="9">
    <source>
        <dbReference type="ARBA" id="ARBA00022801"/>
    </source>
</evidence>
<comment type="similarity">
    <text evidence="11">Belongs to the PRA-CH family.</text>
</comment>
<sequence>MKRPDFAKCGGLVPAIAQEACSGEVLMLAYMNEEAYDKTLASGEVHYYSRSRQKIWHKGGTSGHVQKVTSIRLDCDADTILVLVEQIGGAACHEGYKSCFFTEITNDGERTCSAKVFDPKEVYK</sequence>
<dbReference type="FunFam" id="3.10.20.810:FF:000001">
    <property type="entry name" value="Histidine biosynthesis bifunctional protein HisIE"/>
    <property type="match status" value="1"/>
</dbReference>
<evidence type="ECO:0000313" key="13">
    <source>
        <dbReference type="EMBL" id="MYL84330.1"/>
    </source>
</evidence>
<keyword evidence="11" id="KW-0479">Metal-binding</keyword>
<evidence type="ECO:0000256" key="5">
    <source>
        <dbReference type="ARBA" id="ARBA00007731"/>
    </source>
</evidence>
<comment type="function">
    <text evidence="11">Catalyzes the hydrolysis of the adenine ring of phosphoribosyl-AMP.</text>
</comment>
<protein>
    <recommendedName>
        <fullName evidence="11">Phosphoribosyl-AMP cyclohydrolase</fullName>
        <shortName evidence="11">PRA-CH</shortName>
        <ecNumber evidence="11">3.5.4.19</ecNumber>
    </recommendedName>
</protein>
<feature type="domain" description="Phosphoribosyl-AMP cyclohydrolase" evidence="12">
    <location>
        <begin position="27"/>
        <end position="101"/>
    </location>
</feature>
<evidence type="ECO:0000256" key="1">
    <source>
        <dbReference type="ARBA" id="ARBA00000024"/>
    </source>
</evidence>
<keyword evidence="9 11" id="KW-0378">Hydrolase</keyword>
<organism evidence="13 14">
    <name type="scientific">Solidesulfovibrio aerotolerans</name>
    <dbReference type="NCBI Taxonomy" id="295255"/>
    <lineage>
        <taxon>Bacteria</taxon>
        <taxon>Pseudomonadati</taxon>
        <taxon>Thermodesulfobacteriota</taxon>
        <taxon>Desulfovibrionia</taxon>
        <taxon>Desulfovibrionales</taxon>
        <taxon>Desulfovibrionaceae</taxon>
        <taxon>Solidesulfovibrio</taxon>
    </lineage>
</organism>
<dbReference type="GO" id="GO:0000105">
    <property type="term" value="P:L-histidine biosynthetic process"/>
    <property type="evidence" value="ECO:0007669"/>
    <property type="project" value="UniProtKB-UniRule"/>
</dbReference>
<comment type="pathway">
    <text evidence="4">Amino-acid biosynthesis; L-histidine biosynthesis; L-histidine from 5-phospho-alpha-D-ribose 1-diphosphate: step 2/9.</text>
</comment>
<feature type="binding site" evidence="11">
    <location>
        <position position="76"/>
    </location>
    <ligand>
        <name>Mg(2+)</name>
        <dbReference type="ChEBI" id="CHEBI:18420"/>
    </ligand>
</feature>
<evidence type="ECO:0000256" key="3">
    <source>
        <dbReference type="ARBA" id="ARBA00005169"/>
    </source>
</evidence>
<keyword evidence="10 11" id="KW-0368">Histidine biosynthesis</keyword>
<comment type="similarity">
    <text evidence="5">In the C-terminal section; belongs to the PRA-PH family.</text>
</comment>
<dbReference type="GO" id="GO:0004636">
    <property type="term" value="F:phosphoribosyl-ATP diphosphatase activity"/>
    <property type="evidence" value="ECO:0007669"/>
    <property type="project" value="UniProtKB-EC"/>
</dbReference>
<dbReference type="EC" id="3.5.4.19" evidence="11"/>
<dbReference type="EMBL" id="WVUD01000029">
    <property type="protein sequence ID" value="MYL84330.1"/>
    <property type="molecule type" value="Genomic_DNA"/>
</dbReference>
<proteinExistence type="inferred from homology"/>
<accession>A0A7C9MGK4</accession>
<keyword evidence="7 11" id="KW-0963">Cytoplasm</keyword>
<comment type="subcellular location">
    <subcellularLocation>
        <location evidence="11">Cytoplasm</location>
    </subcellularLocation>
</comment>
<dbReference type="PANTHER" id="PTHR42945:SF1">
    <property type="entry name" value="HISTIDINE BIOSYNTHESIS BIFUNCTIONAL PROTEIN HIS7"/>
    <property type="match status" value="1"/>
</dbReference>
<dbReference type="HAMAP" id="MF_01021">
    <property type="entry name" value="HisI"/>
    <property type="match status" value="1"/>
</dbReference>
<feature type="binding site" evidence="11">
    <location>
        <position position="74"/>
    </location>
    <ligand>
        <name>Mg(2+)</name>
        <dbReference type="ChEBI" id="CHEBI:18420"/>
    </ligand>
</feature>
<evidence type="ECO:0000256" key="10">
    <source>
        <dbReference type="ARBA" id="ARBA00023102"/>
    </source>
</evidence>
<dbReference type="AlphaFoldDB" id="A0A7C9MGK4"/>
<dbReference type="Gene3D" id="3.10.20.810">
    <property type="entry name" value="Phosphoribosyl-AMP cyclohydrolase"/>
    <property type="match status" value="1"/>
</dbReference>
<comment type="cofactor">
    <cofactor evidence="11">
        <name>Mg(2+)</name>
        <dbReference type="ChEBI" id="CHEBI:18420"/>
    </cofactor>
    <text evidence="11">Binds 1 Mg(2+) ion per subunit.</text>
</comment>
<evidence type="ECO:0000256" key="7">
    <source>
        <dbReference type="ARBA" id="ARBA00022490"/>
    </source>
</evidence>
<dbReference type="GO" id="GO:0005737">
    <property type="term" value="C:cytoplasm"/>
    <property type="evidence" value="ECO:0007669"/>
    <property type="project" value="UniProtKB-SubCell"/>
</dbReference>
<feature type="binding site" evidence="11">
    <location>
        <position position="75"/>
    </location>
    <ligand>
        <name>Zn(2+)</name>
        <dbReference type="ChEBI" id="CHEBI:29105"/>
        <note>ligand shared between dimeric partners</note>
    </ligand>
</feature>
<dbReference type="GO" id="GO:0004635">
    <property type="term" value="F:phosphoribosyl-AMP cyclohydrolase activity"/>
    <property type="evidence" value="ECO:0007669"/>
    <property type="project" value="UniProtKB-UniRule"/>
</dbReference>
<name>A0A7C9MGK4_9BACT</name>
<evidence type="ECO:0000256" key="11">
    <source>
        <dbReference type="HAMAP-Rule" id="MF_01021"/>
    </source>
</evidence>
<dbReference type="PANTHER" id="PTHR42945">
    <property type="entry name" value="HISTIDINE BIOSYNTHESIS BIFUNCTIONAL PROTEIN"/>
    <property type="match status" value="1"/>
</dbReference>
<keyword evidence="11" id="KW-0862">Zinc</keyword>
<gene>
    <name evidence="11 13" type="primary">hisI</name>
    <name evidence="13" type="ORF">GTA51_14455</name>
</gene>
<dbReference type="GO" id="GO:0008270">
    <property type="term" value="F:zinc ion binding"/>
    <property type="evidence" value="ECO:0007669"/>
    <property type="project" value="UniProtKB-UniRule"/>
</dbReference>
<dbReference type="Proteomes" id="UP000482487">
    <property type="component" value="Unassembled WGS sequence"/>
</dbReference>
<feature type="binding site" evidence="11">
    <location>
        <position position="78"/>
    </location>
    <ligand>
        <name>Mg(2+)</name>
        <dbReference type="ChEBI" id="CHEBI:18420"/>
    </ligand>
</feature>
<feature type="binding site" evidence="11">
    <location>
        <position position="92"/>
    </location>
    <ligand>
        <name>Zn(2+)</name>
        <dbReference type="ChEBI" id="CHEBI:29105"/>
        <note>ligand shared between dimeric partners</note>
    </ligand>
</feature>
<reference evidence="13 14" key="1">
    <citation type="submission" date="2020-01" db="EMBL/GenBank/DDBJ databases">
        <title>Genome sequence of Desulfovibrio aerotolerans DSM 16695(T).</title>
        <authorList>
            <person name="Karnachuk O."/>
            <person name="Avakyan M."/>
            <person name="Mardanov A."/>
            <person name="Kadnikov V."/>
            <person name="Ravin N."/>
        </authorList>
    </citation>
    <scope>NUCLEOTIDE SEQUENCE [LARGE SCALE GENOMIC DNA]</scope>
    <source>
        <strain evidence="13 14">DSM 16695</strain>
    </source>
</reference>
<comment type="catalytic activity">
    <reaction evidence="2">
        <text>1-(5-phospho-beta-D-ribosyl)-ATP + H2O = 1-(5-phospho-beta-D-ribosyl)-5'-AMP + diphosphate + H(+)</text>
        <dbReference type="Rhea" id="RHEA:22828"/>
        <dbReference type="ChEBI" id="CHEBI:15377"/>
        <dbReference type="ChEBI" id="CHEBI:15378"/>
        <dbReference type="ChEBI" id="CHEBI:33019"/>
        <dbReference type="ChEBI" id="CHEBI:59457"/>
        <dbReference type="ChEBI" id="CHEBI:73183"/>
        <dbReference type="EC" id="3.6.1.31"/>
    </reaction>
</comment>
<evidence type="ECO:0000259" key="12">
    <source>
        <dbReference type="Pfam" id="PF01502"/>
    </source>
</evidence>
<comment type="caution">
    <text evidence="13">The sequence shown here is derived from an EMBL/GenBank/DDBJ whole genome shotgun (WGS) entry which is preliminary data.</text>
</comment>
<evidence type="ECO:0000313" key="14">
    <source>
        <dbReference type="Proteomes" id="UP000482487"/>
    </source>
</evidence>
<dbReference type="InterPro" id="IPR026660">
    <property type="entry name" value="PRA-CH"/>
</dbReference>
<comment type="pathway">
    <text evidence="3 11">Amino-acid biosynthesis; L-histidine biosynthesis; L-histidine from 5-phospho-alpha-D-ribose 1-diphosphate: step 3/9.</text>
</comment>
<dbReference type="OrthoDB" id="9795769at2"/>
<keyword evidence="14" id="KW-1185">Reference proteome</keyword>
<dbReference type="GO" id="GO:0000287">
    <property type="term" value="F:magnesium ion binding"/>
    <property type="evidence" value="ECO:0007669"/>
    <property type="project" value="UniProtKB-UniRule"/>
</dbReference>
<feature type="binding site" evidence="11">
    <location>
        <position position="99"/>
    </location>
    <ligand>
        <name>Zn(2+)</name>
        <dbReference type="ChEBI" id="CHEBI:29105"/>
        <note>ligand shared between dimeric partners</note>
    </ligand>
</feature>
<evidence type="ECO:0000256" key="6">
    <source>
        <dbReference type="ARBA" id="ARBA00008299"/>
    </source>
</evidence>